<evidence type="ECO:0000256" key="3">
    <source>
        <dbReference type="SAM" id="Phobius"/>
    </source>
</evidence>
<keyword evidence="3" id="KW-1133">Transmembrane helix</keyword>
<dbReference type="GO" id="GO:0016787">
    <property type="term" value="F:hydrolase activity"/>
    <property type="evidence" value="ECO:0007669"/>
    <property type="project" value="UniProtKB-KW"/>
</dbReference>
<keyword evidence="3" id="KW-0472">Membrane</keyword>
<name>A0A3A5HD46_9ACTN</name>
<reference evidence="5" key="1">
    <citation type="submission" date="2018-09" db="EMBL/GenBank/DDBJ databases">
        <authorList>
            <person name="Zhu H."/>
        </authorList>
    </citation>
    <scope>NUCLEOTIDE SEQUENCE [LARGE SCALE GENOMIC DNA]</scope>
    <source>
        <strain evidence="5">K1W22B-1</strain>
    </source>
</reference>
<dbReference type="EMBL" id="QYRP01000002">
    <property type="protein sequence ID" value="RJS45960.1"/>
    <property type="molecule type" value="Genomic_DNA"/>
</dbReference>
<gene>
    <name evidence="4" type="ORF">D4739_06785</name>
</gene>
<feature type="region of interest" description="Disordered" evidence="2">
    <location>
        <begin position="46"/>
        <end position="73"/>
    </location>
</feature>
<feature type="transmembrane region" description="Helical" evidence="3">
    <location>
        <begin position="20"/>
        <end position="40"/>
    </location>
</feature>
<sequence length="224" mass="23939">MSTNSPLRPPAPHPSMAVGLGVILLAVSTLVGLIVAWSFLPSQTGGTAGFDRPRTAAAEAERPDRPVSAPVPSEPVRLRVPRIGVDTGLMSLGLTPRRELEVPPLSKADTASWYDRSPNPGDVGPAIVAGHVDSRTGPAVFFRLRELRRGDRVLVDRSDGRRATFTVDHVDEVAKDAFPTRRVYGATPRPELRLITCGGDFDAAAGHYLANVVVFAHLTDLTPA</sequence>
<dbReference type="Gene3D" id="2.40.260.10">
    <property type="entry name" value="Sortase"/>
    <property type="match status" value="1"/>
</dbReference>
<evidence type="ECO:0000313" key="4">
    <source>
        <dbReference type="EMBL" id="RJS45960.1"/>
    </source>
</evidence>
<evidence type="ECO:0000256" key="2">
    <source>
        <dbReference type="SAM" id="MobiDB-lite"/>
    </source>
</evidence>
<dbReference type="InterPro" id="IPR023365">
    <property type="entry name" value="Sortase_dom-sf"/>
</dbReference>
<organism evidence="4 5">
    <name type="scientific">Nocardioides cavernaquae</name>
    <dbReference type="NCBI Taxonomy" id="2321396"/>
    <lineage>
        <taxon>Bacteria</taxon>
        <taxon>Bacillati</taxon>
        <taxon>Actinomycetota</taxon>
        <taxon>Actinomycetes</taxon>
        <taxon>Propionibacteriales</taxon>
        <taxon>Nocardioidaceae</taxon>
        <taxon>Nocardioides</taxon>
    </lineage>
</organism>
<evidence type="ECO:0000256" key="1">
    <source>
        <dbReference type="ARBA" id="ARBA00022801"/>
    </source>
</evidence>
<dbReference type="Pfam" id="PF04203">
    <property type="entry name" value="Sortase"/>
    <property type="match status" value="1"/>
</dbReference>
<dbReference type="SUPFAM" id="SSF63817">
    <property type="entry name" value="Sortase"/>
    <property type="match status" value="1"/>
</dbReference>
<dbReference type="Proteomes" id="UP000276542">
    <property type="component" value="Unassembled WGS sequence"/>
</dbReference>
<protein>
    <submittedName>
        <fullName evidence="4">Class F sortase</fullName>
    </submittedName>
</protein>
<accession>A0A3A5HD46</accession>
<keyword evidence="1" id="KW-0378">Hydrolase</keyword>
<keyword evidence="5" id="KW-1185">Reference proteome</keyword>
<comment type="caution">
    <text evidence="4">The sequence shown here is derived from an EMBL/GenBank/DDBJ whole genome shotgun (WGS) entry which is preliminary data.</text>
</comment>
<dbReference type="RefSeq" id="WP_120059860.1">
    <property type="nucleotide sequence ID" value="NZ_QYRP01000002.1"/>
</dbReference>
<dbReference type="CDD" id="cd05829">
    <property type="entry name" value="Sortase_F"/>
    <property type="match status" value="1"/>
</dbReference>
<dbReference type="NCBIfam" id="NF033748">
    <property type="entry name" value="class_F_sortase"/>
    <property type="match status" value="1"/>
</dbReference>
<proteinExistence type="predicted"/>
<keyword evidence="3" id="KW-0812">Transmembrane</keyword>
<dbReference type="AlphaFoldDB" id="A0A3A5HD46"/>
<evidence type="ECO:0000313" key="5">
    <source>
        <dbReference type="Proteomes" id="UP000276542"/>
    </source>
</evidence>
<dbReference type="InterPro" id="IPR005754">
    <property type="entry name" value="Sortase"/>
</dbReference>
<feature type="compositionally biased region" description="Basic and acidic residues" evidence="2">
    <location>
        <begin position="51"/>
        <end position="65"/>
    </location>
</feature>
<dbReference type="InterPro" id="IPR042001">
    <property type="entry name" value="Sortase_F"/>
</dbReference>
<dbReference type="OrthoDB" id="525039at2"/>